<dbReference type="Gene3D" id="3.40.50.10180">
    <property type="entry name" value="Glycerate kinase, MOFRL-like N-terminal domain"/>
    <property type="match status" value="1"/>
</dbReference>
<dbReference type="EC" id="2.7.1.165" evidence="3"/>
<organism evidence="3">
    <name type="scientific">bioreactor metagenome</name>
    <dbReference type="NCBI Taxonomy" id="1076179"/>
    <lineage>
        <taxon>unclassified sequences</taxon>
        <taxon>metagenomes</taxon>
        <taxon>ecological metagenomes</taxon>
    </lineage>
</organism>
<feature type="domain" description="MOFRL" evidence="1">
    <location>
        <begin position="190"/>
        <end position="292"/>
    </location>
</feature>
<gene>
    <name evidence="3" type="ORF">SDC9_145173</name>
</gene>
<dbReference type="EMBL" id="VSSQ01044189">
    <property type="protein sequence ID" value="MPM97992.1"/>
    <property type="molecule type" value="Genomic_DNA"/>
</dbReference>
<accession>A0A645EBF1</accession>
<dbReference type="Gene3D" id="3.40.1480.10">
    <property type="entry name" value="MOFRL domain"/>
    <property type="match status" value="1"/>
</dbReference>
<evidence type="ECO:0000259" key="2">
    <source>
        <dbReference type="Pfam" id="PF13660"/>
    </source>
</evidence>
<sequence length="299" mass="31714">MSSPYTSITLEDLQTTNKALVNCGANINEINSVRKHLESLKGGGLLQKAIPARVHALILSDVMGDDLSVIASGPTVPDASTFTDAWRVVEDYDLVQKLPQSVLKHLQEGLQGKQPETLKTKDISNAEVTTEILAGNQTALASALAEASRQGVNAVAAGDDLKGEARQACQQFFVEARLALEKVKQPALFAKGGETTVTIKGKGLGGRNLEFALAAVEPMQEFPGAVFFTLATDGEDGPTDAAGAVVTAETYKKAQAKHLDPHDFLENNDAYHFFEQVGGLIKTGSTGTNVNDLAVLIIN</sequence>
<proteinExistence type="predicted"/>
<name>A0A645EBF1_9ZZZZ</name>
<dbReference type="Pfam" id="PF13660">
    <property type="entry name" value="DUF4147"/>
    <property type="match status" value="1"/>
</dbReference>
<dbReference type="PANTHER" id="PTHR12227">
    <property type="entry name" value="GLYCERATE KINASE"/>
    <property type="match status" value="1"/>
</dbReference>
<dbReference type="InterPro" id="IPR039760">
    <property type="entry name" value="MOFRL_protein"/>
</dbReference>
<dbReference type="InterPro" id="IPR038614">
    <property type="entry name" value="GK_N_sf"/>
</dbReference>
<dbReference type="InterPro" id="IPR025286">
    <property type="entry name" value="MOFRL_assoc_dom"/>
</dbReference>
<reference evidence="3" key="1">
    <citation type="submission" date="2019-08" db="EMBL/GenBank/DDBJ databases">
        <authorList>
            <person name="Kucharzyk K."/>
            <person name="Murdoch R.W."/>
            <person name="Higgins S."/>
            <person name="Loffler F."/>
        </authorList>
    </citation>
    <scope>NUCLEOTIDE SEQUENCE</scope>
</reference>
<dbReference type="AlphaFoldDB" id="A0A645EBF1"/>
<feature type="domain" description="MOFRL-associated" evidence="2">
    <location>
        <begin position="2"/>
        <end position="107"/>
    </location>
</feature>
<dbReference type="PANTHER" id="PTHR12227:SF0">
    <property type="entry name" value="GLYCERATE KINASE"/>
    <property type="match status" value="1"/>
</dbReference>
<dbReference type="InterPro" id="IPR007835">
    <property type="entry name" value="MOFRL"/>
</dbReference>
<protein>
    <submittedName>
        <fullName evidence="3">D-glycerate 2-kinase</fullName>
        <ecNumber evidence="3">2.7.1.165</ecNumber>
    </submittedName>
</protein>
<dbReference type="GO" id="GO:0005737">
    <property type="term" value="C:cytoplasm"/>
    <property type="evidence" value="ECO:0007669"/>
    <property type="project" value="TreeGrafter"/>
</dbReference>
<dbReference type="InterPro" id="IPR037035">
    <property type="entry name" value="GK-like_C_sf"/>
</dbReference>
<keyword evidence="3" id="KW-0808">Transferase</keyword>
<dbReference type="GO" id="GO:0043798">
    <property type="term" value="F:glycerate 2-kinase activity"/>
    <property type="evidence" value="ECO:0007669"/>
    <property type="project" value="UniProtKB-EC"/>
</dbReference>
<dbReference type="SUPFAM" id="SSF82544">
    <property type="entry name" value="GckA/TtuD-like"/>
    <property type="match status" value="1"/>
</dbReference>
<evidence type="ECO:0000313" key="3">
    <source>
        <dbReference type="EMBL" id="MPM97992.1"/>
    </source>
</evidence>
<dbReference type="Pfam" id="PF05161">
    <property type="entry name" value="MOFRL"/>
    <property type="match status" value="1"/>
</dbReference>
<comment type="caution">
    <text evidence="3">The sequence shown here is derived from an EMBL/GenBank/DDBJ whole genome shotgun (WGS) entry which is preliminary data.</text>
</comment>
<evidence type="ECO:0000259" key="1">
    <source>
        <dbReference type="Pfam" id="PF05161"/>
    </source>
</evidence>
<dbReference type="GO" id="GO:0008887">
    <property type="term" value="F:glycerate kinase activity"/>
    <property type="evidence" value="ECO:0007669"/>
    <property type="project" value="InterPro"/>
</dbReference>
<keyword evidence="3" id="KW-0418">Kinase</keyword>